<dbReference type="Gene3D" id="1.10.530.10">
    <property type="match status" value="1"/>
</dbReference>
<gene>
    <name evidence="6" type="ORF">OHA91_39660</name>
</gene>
<name>A0ABZ1QPM5_9ACTN</name>
<keyword evidence="2" id="KW-0645">Protease</keyword>
<reference evidence="6" key="1">
    <citation type="submission" date="2022-10" db="EMBL/GenBank/DDBJ databases">
        <title>The complete genomes of actinobacterial strains from the NBC collection.</title>
        <authorList>
            <person name="Joergensen T.S."/>
            <person name="Alvarez Arevalo M."/>
            <person name="Sterndorff E.B."/>
            <person name="Faurdal D."/>
            <person name="Vuksanovic O."/>
            <person name="Mourched A.-S."/>
            <person name="Charusanti P."/>
            <person name="Shaw S."/>
            <person name="Blin K."/>
            <person name="Weber T."/>
        </authorList>
    </citation>
    <scope>NUCLEOTIDE SEQUENCE</scope>
    <source>
        <strain evidence="6">NBC_00303</strain>
        <plasmid evidence="6">unnamed1</plasmid>
    </source>
</reference>
<dbReference type="RefSeq" id="WP_328741266.1">
    <property type="nucleotide sequence ID" value="NZ_CP108037.1"/>
</dbReference>
<evidence type="ECO:0000256" key="1">
    <source>
        <dbReference type="ARBA" id="ARBA00007074"/>
    </source>
</evidence>
<keyword evidence="3" id="KW-0378">Hydrolase</keyword>
<dbReference type="EMBL" id="CP108037">
    <property type="protein sequence ID" value="WUN84544.1"/>
    <property type="molecule type" value="Genomic_DNA"/>
</dbReference>
<evidence type="ECO:0000313" key="7">
    <source>
        <dbReference type="Proteomes" id="UP001432312"/>
    </source>
</evidence>
<protein>
    <submittedName>
        <fullName evidence="6">NlpC/P60 family protein</fullName>
    </submittedName>
</protein>
<dbReference type="Gene3D" id="3.90.1720.10">
    <property type="entry name" value="endopeptidase domain like (from Nostoc punctiforme)"/>
    <property type="match status" value="1"/>
</dbReference>
<evidence type="ECO:0000256" key="3">
    <source>
        <dbReference type="ARBA" id="ARBA00022801"/>
    </source>
</evidence>
<sequence length="375" mass="39423">MGAKRWMGLAAAGVVATPLALGIGLVLLVAAVAEDDSKGRSVGTWPTAGALRIGGRDGVPAEYAQLIIDAAARCDQGLPPAILAAQIWAESAFNPRAVSYSDPPANTRPLARGISQFIAGTWESEGIDGDGDGDRDVWDPKDAIPSQGSMMCKLLRTAKGHPEYSGSPIEKALAGYNAGWGRVEQFKGVPPVSFAQGQTYNYVKAIMAQSAKYTASGGGGGPVQLPAGFELPPDTPPQVRTAVAWALAQKDGWYQLGGDCTNALGPNPRHWCDCSSLMQQAYKAAGITIPRVTFDQINLPLQVGLDSPKPGDLVFNAGSDGSAASPGHVGMYIGSGLLIESPRTGVRTRIVPYSSWRNSTNYMTRATGIRRVVAW</sequence>
<dbReference type="InterPro" id="IPR038765">
    <property type="entry name" value="Papain-like_cys_pep_sf"/>
</dbReference>
<evidence type="ECO:0000256" key="2">
    <source>
        <dbReference type="ARBA" id="ARBA00022670"/>
    </source>
</evidence>
<evidence type="ECO:0000256" key="4">
    <source>
        <dbReference type="ARBA" id="ARBA00022807"/>
    </source>
</evidence>
<dbReference type="InterPro" id="IPR008258">
    <property type="entry name" value="Transglycosylase_SLT_dom_1"/>
</dbReference>
<organism evidence="6 7">
    <name type="scientific">Streptomyces erythrochromogenes</name>
    <dbReference type="NCBI Taxonomy" id="285574"/>
    <lineage>
        <taxon>Bacteria</taxon>
        <taxon>Bacillati</taxon>
        <taxon>Actinomycetota</taxon>
        <taxon>Actinomycetes</taxon>
        <taxon>Kitasatosporales</taxon>
        <taxon>Streptomycetaceae</taxon>
        <taxon>Streptomyces</taxon>
    </lineage>
</organism>
<dbReference type="InterPro" id="IPR000064">
    <property type="entry name" value="NLP_P60_dom"/>
</dbReference>
<dbReference type="GeneID" id="95502305"/>
<accession>A0ABZ1QPM5</accession>
<proteinExistence type="inferred from homology"/>
<dbReference type="PANTHER" id="PTHR47359">
    <property type="entry name" value="PEPTIDOGLYCAN DL-ENDOPEPTIDASE CWLO"/>
    <property type="match status" value="1"/>
</dbReference>
<comment type="similarity">
    <text evidence="1">Belongs to the peptidase C40 family.</text>
</comment>
<dbReference type="Pfam" id="PF01464">
    <property type="entry name" value="SLT"/>
    <property type="match status" value="1"/>
</dbReference>
<evidence type="ECO:0000313" key="6">
    <source>
        <dbReference type="EMBL" id="WUN84544.1"/>
    </source>
</evidence>
<keyword evidence="4" id="KW-0788">Thiol protease</keyword>
<evidence type="ECO:0000259" key="5">
    <source>
        <dbReference type="PROSITE" id="PS51935"/>
    </source>
</evidence>
<dbReference type="SUPFAM" id="SSF53955">
    <property type="entry name" value="Lysozyme-like"/>
    <property type="match status" value="1"/>
</dbReference>
<dbReference type="InterPro" id="IPR023346">
    <property type="entry name" value="Lysozyme-like_dom_sf"/>
</dbReference>
<feature type="domain" description="NlpC/P60" evidence="5">
    <location>
        <begin position="240"/>
        <end position="373"/>
    </location>
</feature>
<keyword evidence="7" id="KW-1185">Reference proteome</keyword>
<dbReference type="Pfam" id="PF00877">
    <property type="entry name" value="NLPC_P60"/>
    <property type="match status" value="1"/>
</dbReference>
<dbReference type="InterPro" id="IPR051794">
    <property type="entry name" value="PG_Endopeptidase_C40"/>
</dbReference>
<dbReference type="SUPFAM" id="SSF54001">
    <property type="entry name" value="Cysteine proteinases"/>
    <property type="match status" value="1"/>
</dbReference>
<geneLocation type="plasmid" evidence="6 7">
    <name>unnamed1</name>
</geneLocation>
<dbReference type="PROSITE" id="PS51935">
    <property type="entry name" value="NLPC_P60"/>
    <property type="match status" value="1"/>
</dbReference>
<keyword evidence="6" id="KW-0614">Plasmid</keyword>
<dbReference type="Proteomes" id="UP001432312">
    <property type="component" value="Plasmid unnamed1"/>
</dbReference>
<dbReference type="PANTHER" id="PTHR47359:SF3">
    <property type="entry name" value="NLP_P60 DOMAIN-CONTAINING PROTEIN-RELATED"/>
    <property type="match status" value="1"/>
</dbReference>